<keyword evidence="4 5" id="KW-0472">Membrane</keyword>
<dbReference type="VEuPathDB" id="FungiDB:EMCG_01607"/>
<accession>A0A2B7ZE96</accession>
<dbReference type="InterPro" id="IPR020846">
    <property type="entry name" value="MFS_dom"/>
</dbReference>
<feature type="transmembrane region" description="Helical" evidence="5">
    <location>
        <begin position="43"/>
        <end position="64"/>
    </location>
</feature>
<evidence type="ECO:0000256" key="1">
    <source>
        <dbReference type="ARBA" id="ARBA00004141"/>
    </source>
</evidence>
<keyword evidence="8" id="KW-1185">Reference proteome</keyword>
<dbReference type="GO" id="GO:0000329">
    <property type="term" value="C:fungal-type vacuole membrane"/>
    <property type="evidence" value="ECO:0007669"/>
    <property type="project" value="TreeGrafter"/>
</dbReference>
<evidence type="ECO:0000256" key="2">
    <source>
        <dbReference type="ARBA" id="ARBA00022692"/>
    </source>
</evidence>
<dbReference type="InterPro" id="IPR011701">
    <property type="entry name" value="MFS"/>
</dbReference>
<dbReference type="PANTHER" id="PTHR23501:SF33">
    <property type="entry name" value="MAJOR FACILITATOR SUPERFAMILY (MFS) PROFILE DOMAIN-CONTAINING PROTEIN"/>
    <property type="match status" value="1"/>
</dbReference>
<dbReference type="AlphaFoldDB" id="A0A2B7ZE96"/>
<evidence type="ECO:0000256" key="4">
    <source>
        <dbReference type="ARBA" id="ARBA00023136"/>
    </source>
</evidence>
<evidence type="ECO:0000256" key="5">
    <source>
        <dbReference type="SAM" id="Phobius"/>
    </source>
</evidence>
<keyword evidence="3 5" id="KW-1133">Transmembrane helix</keyword>
<keyword evidence="2 5" id="KW-0812">Transmembrane</keyword>
<feature type="transmembrane region" description="Helical" evidence="5">
    <location>
        <begin position="434"/>
        <end position="460"/>
    </location>
</feature>
<dbReference type="STRING" id="73230.A0A2B7ZE96"/>
<feature type="transmembrane region" description="Helical" evidence="5">
    <location>
        <begin position="199"/>
        <end position="220"/>
    </location>
</feature>
<proteinExistence type="predicted"/>
<feature type="transmembrane region" description="Helical" evidence="5">
    <location>
        <begin position="80"/>
        <end position="98"/>
    </location>
</feature>
<dbReference type="PROSITE" id="PS50850">
    <property type="entry name" value="MFS"/>
    <property type="match status" value="1"/>
</dbReference>
<evidence type="ECO:0000256" key="3">
    <source>
        <dbReference type="ARBA" id="ARBA00022989"/>
    </source>
</evidence>
<feature type="domain" description="Major facilitator superfamily (MFS) profile" evidence="6">
    <location>
        <begin position="45"/>
        <end position="537"/>
    </location>
</feature>
<evidence type="ECO:0000313" key="8">
    <source>
        <dbReference type="Proteomes" id="UP000226031"/>
    </source>
</evidence>
<feature type="transmembrane region" description="Helical" evidence="5">
    <location>
        <begin position="313"/>
        <end position="334"/>
    </location>
</feature>
<feature type="transmembrane region" description="Helical" evidence="5">
    <location>
        <begin position="240"/>
        <end position="259"/>
    </location>
</feature>
<dbReference type="EMBL" id="PDND01000097">
    <property type="protein sequence ID" value="PGH32296.1"/>
    <property type="molecule type" value="Genomic_DNA"/>
</dbReference>
<feature type="transmembrane region" description="Helical" evidence="5">
    <location>
        <begin position="271"/>
        <end position="293"/>
    </location>
</feature>
<organism evidence="7 8">
    <name type="scientific">[Emmonsia] crescens</name>
    <dbReference type="NCBI Taxonomy" id="73230"/>
    <lineage>
        <taxon>Eukaryota</taxon>
        <taxon>Fungi</taxon>
        <taxon>Dikarya</taxon>
        <taxon>Ascomycota</taxon>
        <taxon>Pezizomycotina</taxon>
        <taxon>Eurotiomycetes</taxon>
        <taxon>Eurotiomycetidae</taxon>
        <taxon>Onygenales</taxon>
        <taxon>Ajellomycetaceae</taxon>
        <taxon>Emergomyces</taxon>
    </lineage>
</organism>
<protein>
    <recommendedName>
        <fullName evidence="6">Major facilitator superfamily (MFS) profile domain-containing protein</fullName>
    </recommendedName>
</protein>
<feature type="transmembrane region" description="Helical" evidence="5">
    <location>
        <begin position="110"/>
        <end position="127"/>
    </location>
</feature>
<feature type="transmembrane region" description="Helical" evidence="5">
    <location>
        <begin position="401"/>
        <end position="427"/>
    </location>
</feature>
<reference evidence="7 8" key="1">
    <citation type="submission" date="2017-10" db="EMBL/GenBank/DDBJ databases">
        <title>Comparative genomics in systemic dimorphic fungi from Ajellomycetaceae.</title>
        <authorList>
            <person name="Munoz J.F."/>
            <person name="Mcewen J.G."/>
            <person name="Clay O.K."/>
            <person name="Cuomo C.A."/>
        </authorList>
    </citation>
    <scope>NUCLEOTIDE SEQUENCE [LARGE SCALE GENOMIC DNA]</scope>
    <source>
        <strain evidence="7 8">UAMH4076</strain>
    </source>
</reference>
<dbReference type="GO" id="GO:0015174">
    <property type="term" value="F:basic amino acid transmembrane transporter activity"/>
    <property type="evidence" value="ECO:0007669"/>
    <property type="project" value="TreeGrafter"/>
</dbReference>
<feature type="transmembrane region" description="Helical" evidence="5">
    <location>
        <begin position="514"/>
        <end position="532"/>
    </location>
</feature>
<dbReference type="InterPro" id="IPR036259">
    <property type="entry name" value="MFS_trans_sf"/>
</dbReference>
<feature type="transmembrane region" description="Helical" evidence="5">
    <location>
        <begin position="12"/>
        <end position="31"/>
    </location>
</feature>
<sequence>MESHKSQTKNPFQNIMIPPSSSLLWGFYLCFSLVRHWNSAQILALQLIVITGVFVSQADTSLILTTNGEIASEFDSLDKASWLMTSFILAMCVCQPMYGQLSNIFGRKNILLLAYAVFGIGTVMSGLGQSMAQVIAGRAIQGAGAAGMVSLVSILITDLVPLHDVATYRSYVNIAQTVGRSSGGAIGGYISQLWGWRGALLVQFPLTVIAIVMVAWKLHIHVPATQLNGDQSSWAKVKRIDFPGLISLGTAVFLFLLILEIGGDVGWASPLLIGLMITTLCSGVAFGITEKYWAAEPIFPLRLLTHLDVLTEYAFLFIQTATQTTVMFIIPTYFQVTQNVSTAKAGAFLVPSIAGNTVGGLVTGAWIKKRATYKLPIVISSVVSIVGFASLLLLWNGSDNLWQTLLVFPCGLATGIAHSAAFVALTASVEESEVAIACSGLYLSANIGSVIGLSASTALYQGKLQSGMYEALKDIEGGKKIAKKALSNIKFVQGLQGHIRDLVVGVYISSFHRAFWFSLIITGIALSVGLTIREHALRR</sequence>
<gene>
    <name evidence="7" type="ORF">GX50_04891</name>
</gene>
<evidence type="ECO:0000313" key="7">
    <source>
        <dbReference type="EMBL" id="PGH32296.1"/>
    </source>
</evidence>
<name>A0A2B7ZE96_9EURO</name>
<dbReference type="SUPFAM" id="SSF103473">
    <property type="entry name" value="MFS general substrate transporter"/>
    <property type="match status" value="1"/>
</dbReference>
<comment type="caution">
    <text evidence="7">The sequence shown here is derived from an EMBL/GenBank/DDBJ whole genome shotgun (WGS) entry which is preliminary data.</text>
</comment>
<dbReference type="Gene3D" id="1.20.1250.20">
    <property type="entry name" value="MFS general substrate transporter like domains"/>
    <property type="match status" value="1"/>
</dbReference>
<dbReference type="Proteomes" id="UP000226031">
    <property type="component" value="Unassembled WGS sequence"/>
</dbReference>
<feature type="transmembrane region" description="Helical" evidence="5">
    <location>
        <begin position="375"/>
        <end position="395"/>
    </location>
</feature>
<dbReference type="PANTHER" id="PTHR23501">
    <property type="entry name" value="MAJOR FACILITATOR SUPERFAMILY"/>
    <property type="match status" value="1"/>
</dbReference>
<comment type="subcellular location">
    <subcellularLocation>
        <location evidence="1">Membrane</location>
        <topology evidence="1">Multi-pass membrane protein</topology>
    </subcellularLocation>
</comment>
<evidence type="ECO:0000259" key="6">
    <source>
        <dbReference type="PROSITE" id="PS50850"/>
    </source>
</evidence>
<dbReference type="Pfam" id="PF07690">
    <property type="entry name" value="MFS_1"/>
    <property type="match status" value="1"/>
</dbReference>